<dbReference type="SUPFAM" id="SSF49562">
    <property type="entry name" value="C2 domain (Calcium/lipid-binding domain, CaLB)"/>
    <property type="match status" value="2"/>
</dbReference>
<dbReference type="AlphaFoldDB" id="A0A6D2KWE7"/>
<accession>A0A6D2KWE7</accession>
<comment type="caution">
    <text evidence="3">The sequence shown here is derived from an EMBL/GenBank/DDBJ whole genome shotgun (WGS) entry which is preliminary data.</text>
</comment>
<evidence type="ECO:0000256" key="1">
    <source>
        <dbReference type="SAM" id="MobiDB-lite"/>
    </source>
</evidence>
<sequence>MSSRQLQKAIENPTLELKIVSASEVSHNDVTDKMDVYAVVSINGDDTTQPKQAAKTPIDYDGGSNPTWNHTVKFSINEREANEGLSNIKVELFSYWLEGKDDLYLGEVNVSVREILASKPFANGSVNKMKSLTCPIKVTEGGSAKATISLLYRFKPVPVEEPCLPEPVNSPSIGQPVYPKPDQAIQGQPVVFSPRFQSSTGKLILEVVIKYAKDIEDVNAFSVMDVYASVAILKDRKVKNRINTPIAVFANTNPKWNQAMKFCLDEKLAQEGRLILLVELMSHRPFLGDKEIGFVRIPIKQLLSSNPSTSLTNGDANGMRFETHALTGPYGLKGVVSFTYRFLAEQATVSTVPQPSTTSQVQPYIMYLPPQSYASSDPIQVASSYMTVQPGGLNAGPSNGLVPIYMPPTYQSHGYQQYSPRHPLPPQQHSQLKPLPHQPFPQALQDTQEA</sequence>
<dbReference type="PROSITE" id="PS50004">
    <property type="entry name" value="C2"/>
    <property type="match status" value="2"/>
</dbReference>
<dbReference type="PANTHER" id="PTHR32246:SF123">
    <property type="entry name" value="C2 DOMAIN-CONTAINING PROTEIN"/>
    <property type="match status" value="1"/>
</dbReference>
<dbReference type="Proteomes" id="UP000467841">
    <property type="component" value="Unassembled WGS sequence"/>
</dbReference>
<keyword evidence="4" id="KW-1185">Reference proteome</keyword>
<gene>
    <name evidence="3" type="ORF">MERR_LOCUS44828</name>
</gene>
<feature type="domain" description="C2" evidence="2">
    <location>
        <begin position="1"/>
        <end position="125"/>
    </location>
</feature>
<dbReference type="Gene3D" id="2.60.40.150">
    <property type="entry name" value="C2 domain"/>
    <property type="match status" value="2"/>
</dbReference>
<dbReference type="PANTHER" id="PTHR32246">
    <property type="entry name" value="INGRESSION PROTEIN FIC1"/>
    <property type="match status" value="1"/>
</dbReference>
<proteinExistence type="predicted"/>
<dbReference type="InterPro" id="IPR035892">
    <property type="entry name" value="C2_domain_sf"/>
</dbReference>
<dbReference type="InterPro" id="IPR044750">
    <property type="entry name" value="C2_SRC2/BAP"/>
</dbReference>
<dbReference type="InterPro" id="IPR000008">
    <property type="entry name" value="C2_dom"/>
</dbReference>
<dbReference type="SMART" id="SM00239">
    <property type="entry name" value="C2"/>
    <property type="match status" value="2"/>
</dbReference>
<dbReference type="EMBL" id="CACVBM020001695">
    <property type="protein sequence ID" value="CAA7057592.1"/>
    <property type="molecule type" value="Genomic_DNA"/>
</dbReference>
<evidence type="ECO:0000313" key="3">
    <source>
        <dbReference type="EMBL" id="CAA7057592.1"/>
    </source>
</evidence>
<evidence type="ECO:0000259" key="2">
    <source>
        <dbReference type="PROSITE" id="PS50004"/>
    </source>
</evidence>
<dbReference type="GO" id="GO:0006952">
    <property type="term" value="P:defense response"/>
    <property type="evidence" value="ECO:0007669"/>
    <property type="project" value="InterPro"/>
</dbReference>
<reference evidence="3" key="1">
    <citation type="submission" date="2020-01" db="EMBL/GenBank/DDBJ databases">
        <authorList>
            <person name="Mishra B."/>
        </authorList>
    </citation>
    <scope>NUCLEOTIDE SEQUENCE [LARGE SCALE GENOMIC DNA]</scope>
</reference>
<dbReference type="OrthoDB" id="270970at2759"/>
<organism evidence="3 4">
    <name type="scientific">Microthlaspi erraticum</name>
    <dbReference type="NCBI Taxonomy" id="1685480"/>
    <lineage>
        <taxon>Eukaryota</taxon>
        <taxon>Viridiplantae</taxon>
        <taxon>Streptophyta</taxon>
        <taxon>Embryophyta</taxon>
        <taxon>Tracheophyta</taxon>
        <taxon>Spermatophyta</taxon>
        <taxon>Magnoliopsida</taxon>
        <taxon>eudicotyledons</taxon>
        <taxon>Gunneridae</taxon>
        <taxon>Pentapetalae</taxon>
        <taxon>rosids</taxon>
        <taxon>malvids</taxon>
        <taxon>Brassicales</taxon>
        <taxon>Brassicaceae</taxon>
        <taxon>Coluteocarpeae</taxon>
        <taxon>Microthlaspi</taxon>
    </lineage>
</organism>
<name>A0A6D2KWE7_9BRAS</name>
<feature type="region of interest" description="Disordered" evidence="1">
    <location>
        <begin position="412"/>
        <end position="450"/>
    </location>
</feature>
<dbReference type="Pfam" id="PF00168">
    <property type="entry name" value="C2"/>
    <property type="match status" value="2"/>
</dbReference>
<protein>
    <recommendedName>
        <fullName evidence="2">C2 domain-containing protein</fullName>
    </recommendedName>
</protein>
<dbReference type="CDD" id="cd04051">
    <property type="entry name" value="C2_SRC2_like"/>
    <property type="match status" value="2"/>
</dbReference>
<feature type="domain" description="C2" evidence="2">
    <location>
        <begin position="186"/>
        <end position="313"/>
    </location>
</feature>
<evidence type="ECO:0000313" key="4">
    <source>
        <dbReference type="Proteomes" id="UP000467841"/>
    </source>
</evidence>